<organism evidence="2 3">
    <name type="scientific">Streptomyces nigrescens</name>
    <dbReference type="NCBI Taxonomy" id="1920"/>
    <lineage>
        <taxon>Bacteria</taxon>
        <taxon>Bacillati</taxon>
        <taxon>Actinomycetota</taxon>
        <taxon>Actinomycetes</taxon>
        <taxon>Kitasatosporales</taxon>
        <taxon>Streptomycetaceae</taxon>
        <taxon>Streptomyces</taxon>
    </lineage>
</organism>
<accession>A0ABM7ZVQ9</accession>
<name>A0ABM7ZVQ9_STRNI</name>
<dbReference type="Proteomes" id="UP001059597">
    <property type="component" value="Chromosome"/>
</dbReference>
<sequence>MAMVTAVPVPRLAKESGTITKSDEAGVRQESVSRVPPTTPMDRVSLGAAAVPSAALRVSRSDAAGATGV</sequence>
<evidence type="ECO:0000256" key="1">
    <source>
        <dbReference type="SAM" id="MobiDB-lite"/>
    </source>
</evidence>
<reference evidence="2" key="1">
    <citation type="submission" date="2022-06" db="EMBL/GenBank/DDBJ databases">
        <title>Complete genome sequence of Streptomyces nigrescens HEK616.</title>
        <authorList>
            <person name="Asamizu S."/>
            <person name="Onaka H."/>
        </authorList>
    </citation>
    <scope>NUCLEOTIDE SEQUENCE</scope>
    <source>
        <strain evidence="2">HEK616</strain>
    </source>
</reference>
<keyword evidence="3" id="KW-1185">Reference proteome</keyword>
<protein>
    <submittedName>
        <fullName evidence="2">Uncharacterized protein</fullName>
    </submittedName>
</protein>
<evidence type="ECO:0000313" key="3">
    <source>
        <dbReference type="Proteomes" id="UP001059597"/>
    </source>
</evidence>
<proteinExistence type="predicted"/>
<dbReference type="EMBL" id="AP026073">
    <property type="protein sequence ID" value="BDM70423.1"/>
    <property type="molecule type" value="Genomic_DNA"/>
</dbReference>
<gene>
    <name evidence="2" type="ORF">HEK616_39100</name>
</gene>
<evidence type="ECO:0000313" key="2">
    <source>
        <dbReference type="EMBL" id="BDM70423.1"/>
    </source>
</evidence>
<feature type="region of interest" description="Disordered" evidence="1">
    <location>
        <begin position="15"/>
        <end position="43"/>
    </location>
</feature>